<gene>
    <name evidence="2" type="ORF">B4U80_08742</name>
</gene>
<evidence type="ECO:0000313" key="3">
    <source>
        <dbReference type="Proteomes" id="UP000288716"/>
    </source>
</evidence>
<evidence type="ECO:0000313" key="2">
    <source>
        <dbReference type="EMBL" id="RWS31618.1"/>
    </source>
</evidence>
<keyword evidence="3" id="KW-1185">Reference proteome</keyword>
<keyword evidence="1" id="KW-0812">Transmembrane</keyword>
<dbReference type="OrthoDB" id="6484224at2759"/>
<dbReference type="AlphaFoldDB" id="A0A443SVR9"/>
<keyword evidence="1" id="KW-0472">Membrane</keyword>
<evidence type="ECO:0000256" key="1">
    <source>
        <dbReference type="SAM" id="Phobius"/>
    </source>
</evidence>
<name>A0A443SVR9_9ACAR</name>
<accession>A0A443SVR9</accession>
<dbReference type="VEuPathDB" id="VectorBase:LDEU000420"/>
<organism evidence="2 3">
    <name type="scientific">Leptotrombidium deliense</name>
    <dbReference type="NCBI Taxonomy" id="299467"/>
    <lineage>
        <taxon>Eukaryota</taxon>
        <taxon>Metazoa</taxon>
        <taxon>Ecdysozoa</taxon>
        <taxon>Arthropoda</taxon>
        <taxon>Chelicerata</taxon>
        <taxon>Arachnida</taxon>
        <taxon>Acari</taxon>
        <taxon>Acariformes</taxon>
        <taxon>Trombidiformes</taxon>
        <taxon>Prostigmata</taxon>
        <taxon>Anystina</taxon>
        <taxon>Parasitengona</taxon>
        <taxon>Trombiculoidea</taxon>
        <taxon>Trombiculidae</taxon>
        <taxon>Leptotrombidium</taxon>
    </lineage>
</organism>
<keyword evidence="1" id="KW-1133">Transmembrane helix</keyword>
<dbReference type="Proteomes" id="UP000288716">
    <property type="component" value="Unassembled WGS sequence"/>
</dbReference>
<protein>
    <submittedName>
        <fullName evidence="2">Uncharacterized protein</fullName>
    </submittedName>
</protein>
<dbReference type="EMBL" id="NCKV01000112">
    <property type="protein sequence ID" value="RWS31618.1"/>
    <property type="molecule type" value="Genomic_DNA"/>
</dbReference>
<comment type="caution">
    <text evidence="2">The sequence shown here is derived from an EMBL/GenBank/DDBJ whole genome shotgun (WGS) entry which is preliminary data.</text>
</comment>
<proteinExistence type="predicted"/>
<sequence length="129" mass="14406">MWKLAPVFLEAAAIRQGNLHGTRQGSNPTLYDSHGNPFHFAHNPTASTRLSGTESSPLTQCIWTFFWLALLICVAYPVGVFACELYVFFSPLCVLCPKLESFVNFFFKASQLPSICTRNMINAKPVITM</sequence>
<reference evidence="2 3" key="1">
    <citation type="journal article" date="2018" name="Gigascience">
        <title>Genomes of trombidid mites reveal novel predicted allergens and laterally-transferred genes associated with secondary metabolism.</title>
        <authorList>
            <person name="Dong X."/>
            <person name="Chaisiri K."/>
            <person name="Xia D."/>
            <person name="Armstrong S.D."/>
            <person name="Fang Y."/>
            <person name="Donnelly M.J."/>
            <person name="Kadowaki T."/>
            <person name="McGarry J.W."/>
            <person name="Darby A.C."/>
            <person name="Makepeace B.L."/>
        </authorList>
    </citation>
    <scope>NUCLEOTIDE SEQUENCE [LARGE SCALE GENOMIC DNA]</scope>
    <source>
        <strain evidence="2">UoL-UT</strain>
    </source>
</reference>
<feature type="transmembrane region" description="Helical" evidence="1">
    <location>
        <begin position="65"/>
        <end position="89"/>
    </location>
</feature>